<dbReference type="AlphaFoldDB" id="A0AAV3UA23"/>
<dbReference type="EMBL" id="BAABLX010000079">
    <property type="protein sequence ID" value="GAA4960365.1"/>
    <property type="molecule type" value="Genomic_DNA"/>
</dbReference>
<keyword evidence="9" id="KW-1185">Reference proteome</keyword>
<comment type="subcellular location">
    <subcellularLocation>
        <location evidence="1">Cell outer membrane</location>
    </subcellularLocation>
</comment>
<dbReference type="PRINTS" id="PR01021">
    <property type="entry name" value="OMPADOMAIN"/>
</dbReference>
<feature type="transmembrane region" description="Helical" evidence="6">
    <location>
        <begin position="12"/>
        <end position="30"/>
    </location>
</feature>
<dbReference type="RefSeq" id="WP_345427845.1">
    <property type="nucleotide sequence ID" value="NZ_AP031496.1"/>
</dbReference>
<dbReference type="Pfam" id="PF00691">
    <property type="entry name" value="OmpA"/>
    <property type="match status" value="1"/>
</dbReference>
<dbReference type="InterPro" id="IPR050330">
    <property type="entry name" value="Bact_OuterMem_StrucFunc"/>
</dbReference>
<dbReference type="SUPFAM" id="SSF103088">
    <property type="entry name" value="OmpA-like"/>
    <property type="match status" value="1"/>
</dbReference>
<evidence type="ECO:0000256" key="5">
    <source>
        <dbReference type="SAM" id="MobiDB-lite"/>
    </source>
</evidence>
<dbReference type="InterPro" id="IPR036737">
    <property type="entry name" value="OmpA-like_sf"/>
</dbReference>
<gene>
    <name evidence="8" type="ORF">GCM10025791_47060</name>
</gene>
<organism evidence="8 9">
    <name type="scientific">Halioxenophilus aromaticivorans</name>
    <dbReference type="NCBI Taxonomy" id="1306992"/>
    <lineage>
        <taxon>Bacteria</taxon>
        <taxon>Pseudomonadati</taxon>
        <taxon>Pseudomonadota</taxon>
        <taxon>Gammaproteobacteria</taxon>
        <taxon>Alteromonadales</taxon>
        <taxon>Alteromonadaceae</taxon>
        <taxon>Halioxenophilus</taxon>
    </lineage>
</organism>
<dbReference type="Proteomes" id="UP001409585">
    <property type="component" value="Unassembled WGS sequence"/>
</dbReference>
<dbReference type="Gene3D" id="3.30.1330.60">
    <property type="entry name" value="OmpA-like domain"/>
    <property type="match status" value="1"/>
</dbReference>
<feature type="compositionally biased region" description="Low complexity" evidence="5">
    <location>
        <begin position="283"/>
        <end position="298"/>
    </location>
</feature>
<comment type="caution">
    <text evidence="8">The sequence shown here is derived from an EMBL/GenBank/DDBJ whole genome shotgun (WGS) entry which is preliminary data.</text>
</comment>
<keyword evidence="6" id="KW-0812">Transmembrane</keyword>
<evidence type="ECO:0000256" key="1">
    <source>
        <dbReference type="ARBA" id="ARBA00004442"/>
    </source>
</evidence>
<evidence type="ECO:0000256" key="4">
    <source>
        <dbReference type="PROSITE-ProRule" id="PRU00473"/>
    </source>
</evidence>
<dbReference type="PANTHER" id="PTHR30329:SF21">
    <property type="entry name" value="LIPOPROTEIN YIAD-RELATED"/>
    <property type="match status" value="1"/>
</dbReference>
<feature type="region of interest" description="Disordered" evidence="5">
    <location>
        <begin position="125"/>
        <end position="368"/>
    </location>
</feature>
<feature type="compositionally biased region" description="Polar residues" evidence="5">
    <location>
        <begin position="241"/>
        <end position="253"/>
    </location>
</feature>
<dbReference type="PANTHER" id="PTHR30329">
    <property type="entry name" value="STATOR ELEMENT OF FLAGELLAR MOTOR COMPLEX"/>
    <property type="match status" value="1"/>
</dbReference>
<keyword evidence="6" id="KW-1133">Transmembrane helix</keyword>
<evidence type="ECO:0000256" key="3">
    <source>
        <dbReference type="ARBA" id="ARBA00023237"/>
    </source>
</evidence>
<protein>
    <recommendedName>
        <fullName evidence="7">OmpA-like domain-containing protein</fullName>
    </recommendedName>
</protein>
<evidence type="ECO:0000313" key="9">
    <source>
        <dbReference type="Proteomes" id="UP001409585"/>
    </source>
</evidence>
<feature type="compositionally biased region" description="Polar residues" evidence="5">
    <location>
        <begin position="266"/>
        <end position="276"/>
    </location>
</feature>
<dbReference type="InterPro" id="IPR006664">
    <property type="entry name" value="OMP_bac"/>
</dbReference>
<feature type="compositionally biased region" description="Basic and acidic residues" evidence="5">
    <location>
        <begin position="299"/>
        <end position="311"/>
    </location>
</feature>
<reference evidence="9" key="1">
    <citation type="journal article" date="2019" name="Int. J. Syst. Evol. Microbiol.">
        <title>The Global Catalogue of Microorganisms (GCM) 10K type strain sequencing project: providing services to taxonomists for standard genome sequencing and annotation.</title>
        <authorList>
            <consortium name="The Broad Institute Genomics Platform"/>
            <consortium name="The Broad Institute Genome Sequencing Center for Infectious Disease"/>
            <person name="Wu L."/>
            <person name="Ma J."/>
        </authorList>
    </citation>
    <scope>NUCLEOTIDE SEQUENCE [LARGE SCALE GENOMIC DNA]</scope>
    <source>
        <strain evidence="9">JCM 19134</strain>
    </source>
</reference>
<evidence type="ECO:0000256" key="2">
    <source>
        <dbReference type="ARBA" id="ARBA00023136"/>
    </source>
</evidence>
<dbReference type="InterPro" id="IPR006665">
    <property type="entry name" value="OmpA-like"/>
</dbReference>
<dbReference type="GO" id="GO:0009279">
    <property type="term" value="C:cell outer membrane"/>
    <property type="evidence" value="ECO:0007669"/>
    <property type="project" value="UniProtKB-SubCell"/>
</dbReference>
<accession>A0AAV3UA23</accession>
<evidence type="ECO:0000259" key="7">
    <source>
        <dbReference type="PROSITE" id="PS51123"/>
    </source>
</evidence>
<feature type="compositionally biased region" description="Polar residues" evidence="5">
    <location>
        <begin position="179"/>
        <end position="197"/>
    </location>
</feature>
<evidence type="ECO:0000256" key="6">
    <source>
        <dbReference type="SAM" id="Phobius"/>
    </source>
</evidence>
<sequence length="635" mass="67238">MKPSSLLCGGWRPFLVVPLVLFFIALFFYWRNIEADVETNALQVLLENGHGWAHANTRNQGRTVVLSGVAPSEQVRDAALALAEDAWGVADVEWQGSVAIEETATASEPANELVIETATTNPATETAALPEKPSEQPAEQSLAKTDAAEEPAPEVSIPENDTATADESMAGTDRAEATEPSSDLTSPTEPQKSTQEPQPAAMADQSSLAQADVDSDPTPTDNSPAPILAEPLPPTSDESFDSQAFATAASVDTSAVKPSAAAVTPSVDTFDQTQEAGTEKAEVAAPAQASETAASTPEAEAKADADAKTETEAVAESETNDSDSKKSDIPKVVADAGTISNEQATEVAETAKPEETAPSTPPLVGIDAENSSEKITANQDEAKKPETTLPATDDRHLKPAEVAIVKSDGLLFISGSTGSHISSEFTELNHDAYQVDATYQRLDLINDLLAAAQELPNRSMISLVEETLVVTGIVDGLGKKKHIGSLLAEIYPGSINNQIRVMLSDIPKEELISPEDCQQQFTDLTSRENIQFETAEAIILPASYALLDALTLLARRCPDAQFSVIGHTDNTGDPAYNKTISQQRAQAVVDHIANSGVDAARFTAQGLGPIQPIANNATPEGRAKNRRVEFKLKTQ</sequence>
<proteinExistence type="predicted"/>
<feature type="domain" description="OmpA-like" evidence="7">
    <location>
        <begin position="519"/>
        <end position="635"/>
    </location>
</feature>
<evidence type="ECO:0000313" key="8">
    <source>
        <dbReference type="EMBL" id="GAA4960365.1"/>
    </source>
</evidence>
<keyword evidence="3" id="KW-0998">Cell outer membrane</keyword>
<keyword evidence="2 4" id="KW-0472">Membrane</keyword>
<dbReference type="CDD" id="cd07185">
    <property type="entry name" value="OmpA_C-like"/>
    <property type="match status" value="1"/>
</dbReference>
<dbReference type="PROSITE" id="PS51123">
    <property type="entry name" value="OMPA_2"/>
    <property type="match status" value="1"/>
</dbReference>
<name>A0AAV3UA23_9ALTE</name>